<dbReference type="PROSITE" id="PS51186">
    <property type="entry name" value="GNAT"/>
    <property type="match status" value="1"/>
</dbReference>
<evidence type="ECO:0000259" key="1">
    <source>
        <dbReference type="PROSITE" id="PS51186"/>
    </source>
</evidence>
<sequence length="173" mass="19137">MEVLIRAERAEDLKAIATINEAAFGRVEEANLINQLRHSKAFIPELSLVAENHLEILGHILFTKIKIIDSLNHCHQSLALAPIAVATMHQNQGIGAALINEGLNRAREIGYLSVIVVGHETYYPRFGFTPASQWHITAPFDVPDEAFMAVELVENGLKHVSGMVVYAKEFEAV</sequence>
<keyword evidence="3" id="KW-1185">Reference proteome</keyword>
<dbReference type="GO" id="GO:0016747">
    <property type="term" value="F:acyltransferase activity, transferring groups other than amino-acyl groups"/>
    <property type="evidence" value="ECO:0007669"/>
    <property type="project" value="InterPro"/>
</dbReference>
<dbReference type="SUPFAM" id="SSF55729">
    <property type="entry name" value="Acyl-CoA N-acyltransferases (Nat)"/>
    <property type="match status" value="1"/>
</dbReference>
<dbReference type="EMBL" id="CP007035">
    <property type="protein sequence ID" value="AHF15377.1"/>
    <property type="molecule type" value="Genomic_DNA"/>
</dbReference>
<dbReference type="InterPro" id="IPR016181">
    <property type="entry name" value="Acyl_CoA_acyltransferase"/>
</dbReference>
<evidence type="ECO:0000313" key="2">
    <source>
        <dbReference type="EMBL" id="AHF15377.1"/>
    </source>
</evidence>
<dbReference type="STRING" id="929713.NIASO_09865"/>
<name>W0EX68_9BACT</name>
<dbReference type="Gene3D" id="3.40.630.30">
    <property type="match status" value="1"/>
</dbReference>
<accession>W0EX68</accession>
<dbReference type="KEGG" id="nso:NIASO_09865"/>
<dbReference type="InterPro" id="IPR000182">
    <property type="entry name" value="GNAT_dom"/>
</dbReference>
<dbReference type="CDD" id="cd04301">
    <property type="entry name" value="NAT_SF"/>
    <property type="match status" value="1"/>
</dbReference>
<protein>
    <submittedName>
        <fullName evidence="2">GCN5 family N-acetyltransferase</fullName>
    </submittedName>
</protein>
<organism evidence="2 3">
    <name type="scientific">Niabella soli DSM 19437</name>
    <dbReference type="NCBI Taxonomy" id="929713"/>
    <lineage>
        <taxon>Bacteria</taxon>
        <taxon>Pseudomonadati</taxon>
        <taxon>Bacteroidota</taxon>
        <taxon>Chitinophagia</taxon>
        <taxon>Chitinophagales</taxon>
        <taxon>Chitinophagaceae</taxon>
        <taxon>Niabella</taxon>
    </lineage>
</organism>
<dbReference type="eggNOG" id="COG3153">
    <property type="taxonomic scope" value="Bacteria"/>
</dbReference>
<evidence type="ECO:0000313" key="3">
    <source>
        <dbReference type="Proteomes" id="UP000003586"/>
    </source>
</evidence>
<dbReference type="Proteomes" id="UP000003586">
    <property type="component" value="Chromosome"/>
</dbReference>
<proteinExistence type="predicted"/>
<feature type="domain" description="N-acetyltransferase" evidence="1">
    <location>
        <begin position="3"/>
        <end position="153"/>
    </location>
</feature>
<dbReference type="RefSeq" id="WP_008584182.1">
    <property type="nucleotide sequence ID" value="NZ_CP007035.1"/>
</dbReference>
<dbReference type="AlphaFoldDB" id="W0EX68"/>
<dbReference type="OrthoDB" id="9797178at2"/>
<reference evidence="2 3" key="1">
    <citation type="submission" date="2013-12" db="EMBL/GenBank/DDBJ databases">
        <authorList>
            <consortium name="DOE Joint Genome Institute"/>
            <person name="Eisen J."/>
            <person name="Huntemann M."/>
            <person name="Han J."/>
            <person name="Chen A."/>
            <person name="Kyrpides N."/>
            <person name="Mavromatis K."/>
            <person name="Markowitz V."/>
            <person name="Palaniappan K."/>
            <person name="Ivanova N."/>
            <person name="Schaumberg A."/>
            <person name="Pati A."/>
            <person name="Liolios K."/>
            <person name="Nordberg H.P."/>
            <person name="Cantor M.N."/>
            <person name="Hua S.X."/>
            <person name="Woyke T."/>
        </authorList>
    </citation>
    <scope>NUCLEOTIDE SEQUENCE [LARGE SCALE GENOMIC DNA]</scope>
    <source>
        <strain evidence="3">DSM 19437</strain>
    </source>
</reference>
<keyword evidence="2" id="KW-0808">Transferase</keyword>
<dbReference type="Pfam" id="PF00583">
    <property type="entry name" value="Acetyltransf_1"/>
    <property type="match status" value="1"/>
</dbReference>
<dbReference type="HOGENOM" id="CLU_081840_1_2_10"/>
<gene>
    <name evidence="2" type="ORF">NIASO_09865</name>
</gene>